<dbReference type="Proteomes" id="UP000577408">
    <property type="component" value="Unassembled WGS sequence"/>
</dbReference>
<comment type="caution">
    <text evidence="1">The sequence shown here is derived from an EMBL/GenBank/DDBJ whole genome shotgun (WGS) entry which is preliminary data.</text>
</comment>
<proteinExistence type="predicted"/>
<evidence type="ECO:0000313" key="1">
    <source>
        <dbReference type="EMBL" id="MBA1836453.1"/>
    </source>
</evidence>
<dbReference type="AlphaFoldDB" id="A0A7H0KAA3"/>
<keyword evidence="2" id="KW-1185">Reference proteome</keyword>
<evidence type="ECO:0000313" key="2">
    <source>
        <dbReference type="Proteomes" id="UP000577408"/>
    </source>
</evidence>
<protein>
    <submittedName>
        <fullName evidence="1">Uncharacterized protein</fullName>
    </submittedName>
</protein>
<accession>A0A7H0KAA3</accession>
<organism evidence="1 2">
    <name type="scientific">Corynebacterium wankanglinii</name>
    <dbReference type="NCBI Taxonomy" id="2735136"/>
    <lineage>
        <taxon>Bacteria</taxon>
        <taxon>Bacillati</taxon>
        <taxon>Actinomycetota</taxon>
        <taxon>Actinomycetes</taxon>
        <taxon>Mycobacteriales</taxon>
        <taxon>Corynebacteriaceae</taxon>
        <taxon>Corynebacterium</taxon>
    </lineage>
</organism>
<sequence length="232" mass="24616">MDRSRGPGDNLVEHINEQGDPNFNVGGIKREMPPELQLEQLASYIHATYEDSPNYLALLPDRITHAAMLMLGTAVDHALPATKWAQQVTVEPHALGAVFVPSKPSGRWAVSLWDGPAAAKDMLWRPDVAAAAELSGTTILDVDNPADAGEAVAATGATVVWALGDVALPAAENYIVTFPDTQPQVDGLIQVRAGSGLEGTEYYADGFISTPAEIRRRVRDAADAISGNLPPG</sequence>
<dbReference type="RefSeq" id="WP_181191185.1">
    <property type="nucleotide sequence ID" value="NZ_JABFED010000001.1"/>
</dbReference>
<name>A0A7H0KAA3_9CORY</name>
<reference evidence="1 2" key="1">
    <citation type="submission" date="2020-05" db="EMBL/GenBank/DDBJ databases">
        <title>Descriptions of Corynebacterium xxxx sp. nov., Corynebacterium yyyy sp. nov. and Corynebacterium zzzz sp. nov.</title>
        <authorList>
            <person name="Zhang G."/>
        </authorList>
    </citation>
    <scope>NUCLEOTIDE SEQUENCE [LARGE SCALE GENOMIC DNA]</scope>
    <source>
        <strain evidence="2">zg-913</strain>
    </source>
</reference>
<gene>
    <name evidence="1" type="ORF">HMA55_00740</name>
</gene>
<dbReference type="EMBL" id="JABFED010000001">
    <property type="protein sequence ID" value="MBA1836453.1"/>
    <property type="molecule type" value="Genomic_DNA"/>
</dbReference>